<organism evidence="1 2">
    <name type="scientific">Rozella allomycis (strain CSF55)</name>
    <dbReference type="NCBI Taxonomy" id="988480"/>
    <lineage>
        <taxon>Eukaryota</taxon>
        <taxon>Fungi</taxon>
        <taxon>Fungi incertae sedis</taxon>
        <taxon>Cryptomycota</taxon>
        <taxon>Cryptomycota incertae sedis</taxon>
        <taxon>Rozella</taxon>
    </lineage>
</organism>
<name>A0A4V1J0C9_ROZAC</name>
<sequence>MSFYSNHNGANIGFSVPRFDGTGVSTFIWNMKSYLMLKKRTETEAINLLPYCCIPAIAKSVSKIIEFVKDNNTFDEEWMLFNKICQELTVQKYSITDFEALAQKKLDTYTHLYEHVNDHELELVKRDVLRLLFAGLPRALVNVILNDEKYSFVTDDVAQY</sequence>
<dbReference type="AlphaFoldDB" id="A0A4V1J0C9"/>
<protein>
    <submittedName>
        <fullName evidence="1">Uncharacterized protein</fullName>
    </submittedName>
</protein>
<reference evidence="2" key="1">
    <citation type="journal article" date="2018" name="Nat. Microbiol.">
        <title>Leveraging single-cell genomics to expand the fungal tree of life.</title>
        <authorList>
            <person name="Ahrendt S.R."/>
            <person name="Quandt C.A."/>
            <person name="Ciobanu D."/>
            <person name="Clum A."/>
            <person name="Salamov A."/>
            <person name="Andreopoulos B."/>
            <person name="Cheng J.F."/>
            <person name="Woyke T."/>
            <person name="Pelin A."/>
            <person name="Henrissat B."/>
            <person name="Reynolds N.K."/>
            <person name="Benny G.L."/>
            <person name="Smith M.E."/>
            <person name="James T.Y."/>
            <person name="Grigoriev I.V."/>
        </authorList>
    </citation>
    <scope>NUCLEOTIDE SEQUENCE [LARGE SCALE GENOMIC DNA]</scope>
    <source>
        <strain evidence="2">CSF55</strain>
    </source>
</reference>
<dbReference type="Proteomes" id="UP000281549">
    <property type="component" value="Unassembled WGS sequence"/>
</dbReference>
<dbReference type="EMBL" id="ML004986">
    <property type="protein sequence ID" value="RKP21119.1"/>
    <property type="molecule type" value="Genomic_DNA"/>
</dbReference>
<evidence type="ECO:0000313" key="1">
    <source>
        <dbReference type="EMBL" id="RKP21119.1"/>
    </source>
</evidence>
<proteinExistence type="predicted"/>
<evidence type="ECO:0000313" key="2">
    <source>
        <dbReference type="Proteomes" id="UP000281549"/>
    </source>
</evidence>
<gene>
    <name evidence="1" type="ORF">ROZALSC1DRAFT_20802</name>
</gene>
<accession>A0A4V1J0C9</accession>